<keyword evidence="4 5" id="KW-0472">Membrane</keyword>
<accession>A0AAP2DPE0</accession>
<evidence type="ECO:0000256" key="3">
    <source>
        <dbReference type="ARBA" id="ARBA00022989"/>
    </source>
</evidence>
<dbReference type="RefSeq" id="WP_254166657.1">
    <property type="nucleotide sequence ID" value="NZ_JAHESF010000021.1"/>
</dbReference>
<dbReference type="Proteomes" id="UP001319200">
    <property type="component" value="Unassembled WGS sequence"/>
</dbReference>
<dbReference type="InterPro" id="IPR032808">
    <property type="entry name" value="DoxX"/>
</dbReference>
<dbReference type="Pfam" id="PF13564">
    <property type="entry name" value="DoxX_2"/>
    <property type="match status" value="1"/>
</dbReference>
<evidence type="ECO:0000313" key="6">
    <source>
        <dbReference type="EMBL" id="MBT1699124.1"/>
    </source>
</evidence>
<sequence>MTTNILHALKATTFATILHWSAFAVFTYIFGYAALYKILKVPGMMNGMMAMGFNESWTIAIGVAETIGVLALLAGIFFPALKNAAVLWLMPFAIGAFTAHMCYQHGFGHYCNSLLVCVLSVVILLTDKRFSLSL</sequence>
<reference evidence="6 7" key="1">
    <citation type="submission" date="2021-05" db="EMBL/GenBank/DDBJ databases">
        <title>A Polyphasic approach of four new species of the genus Ohtaekwangia: Ohtaekwangia histidinii sp. nov., Ohtaekwangia cretensis sp. nov., Ohtaekwangia indiensis sp. nov., Ohtaekwangia reichenbachii sp. nov. from diverse environment.</title>
        <authorList>
            <person name="Octaviana S."/>
        </authorList>
    </citation>
    <scope>NUCLEOTIDE SEQUENCE [LARGE SCALE GENOMIC DNA]</scope>
    <source>
        <strain evidence="6 7">PWU4</strain>
    </source>
</reference>
<feature type="transmembrane region" description="Helical" evidence="5">
    <location>
        <begin position="17"/>
        <end position="36"/>
    </location>
</feature>
<name>A0AAP2DPE0_9BACT</name>
<feature type="transmembrane region" description="Helical" evidence="5">
    <location>
        <begin position="84"/>
        <end position="103"/>
    </location>
</feature>
<dbReference type="AlphaFoldDB" id="A0AAP2DPE0"/>
<comment type="caution">
    <text evidence="6">The sequence shown here is derived from an EMBL/GenBank/DDBJ whole genome shotgun (WGS) entry which is preliminary data.</text>
</comment>
<gene>
    <name evidence="6" type="ORF">KK083_19670</name>
</gene>
<dbReference type="GO" id="GO:0016020">
    <property type="term" value="C:membrane"/>
    <property type="evidence" value="ECO:0007669"/>
    <property type="project" value="UniProtKB-SubCell"/>
</dbReference>
<feature type="transmembrane region" description="Helical" evidence="5">
    <location>
        <begin position="110"/>
        <end position="126"/>
    </location>
</feature>
<comment type="subcellular location">
    <subcellularLocation>
        <location evidence="1">Membrane</location>
        <topology evidence="1">Multi-pass membrane protein</topology>
    </subcellularLocation>
</comment>
<protein>
    <submittedName>
        <fullName evidence="6">DoxX family protein</fullName>
    </submittedName>
</protein>
<dbReference type="EMBL" id="JAHESF010000021">
    <property type="protein sequence ID" value="MBT1699124.1"/>
    <property type="molecule type" value="Genomic_DNA"/>
</dbReference>
<evidence type="ECO:0000256" key="4">
    <source>
        <dbReference type="ARBA" id="ARBA00023136"/>
    </source>
</evidence>
<proteinExistence type="predicted"/>
<evidence type="ECO:0000256" key="2">
    <source>
        <dbReference type="ARBA" id="ARBA00022692"/>
    </source>
</evidence>
<feature type="transmembrane region" description="Helical" evidence="5">
    <location>
        <begin position="57"/>
        <end position="78"/>
    </location>
</feature>
<keyword evidence="3 5" id="KW-1133">Transmembrane helix</keyword>
<evidence type="ECO:0000256" key="1">
    <source>
        <dbReference type="ARBA" id="ARBA00004141"/>
    </source>
</evidence>
<keyword evidence="2 5" id="KW-0812">Transmembrane</keyword>
<keyword evidence="7" id="KW-1185">Reference proteome</keyword>
<evidence type="ECO:0000256" key="5">
    <source>
        <dbReference type="SAM" id="Phobius"/>
    </source>
</evidence>
<evidence type="ECO:0000313" key="7">
    <source>
        <dbReference type="Proteomes" id="UP001319200"/>
    </source>
</evidence>
<organism evidence="6 7">
    <name type="scientific">Chryseosolibacter histidini</name>
    <dbReference type="NCBI Taxonomy" id="2782349"/>
    <lineage>
        <taxon>Bacteria</taxon>
        <taxon>Pseudomonadati</taxon>
        <taxon>Bacteroidota</taxon>
        <taxon>Cytophagia</taxon>
        <taxon>Cytophagales</taxon>
        <taxon>Chryseotaleaceae</taxon>
        <taxon>Chryseosolibacter</taxon>
    </lineage>
</organism>